<dbReference type="EMBL" id="JAUYVH010000001">
    <property type="protein sequence ID" value="MDQ9168877.1"/>
    <property type="molecule type" value="Genomic_DNA"/>
</dbReference>
<feature type="transmembrane region" description="Helical" evidence="1">
    <location>
        <begin position="323"/>
        <end position="344"/>
    </location>
</feature>
<feature type="transmembrane region" description="Helical" evidence="1">
    <location>
        <begin position="200"/>
        <end position="220"/>
    </location>
</feature>
<feature type="transmembrane region" description="Helical" evidence="1">
    <location>
        <begin position="67"/>
        <end position="89"/>
    </location>
</feature>
<dbReference type="Proteomes" id="UP001225596">
    <property type="component" value="Unassembled WGS sequence"/>
</dbReference>
<keyword evidence="1" id="KW-1133">Transmembrane helix</keyword>
<feature type="transmembrane region" description="Helical" evidence="1">
    <location>
        <begin position="36"/>
        <end position="55"/>
    </location>
</feature>
<feature type="transmembrane region" description="Helical" evidence="1">
    <location>
        <begin position="147"/>
        <end position="180"/>
    </location>
</feature>
<dbReference type="RefSeq" id="WP_338434710.1">
    <property type="nucleotide sequence ID" value="NZ_JAUYVH010000001.1"/>
</dbReference>
<keyword evidence="1" id="KW-0472">Membrane</keyword>
<evidence type="ECO:0000313" key="3">
    <source>
        <dbReference type="EMBL" id="MDQ9168877.1"/>
    </source>
</evidence>
<sequence length="517" mass="54638">MDFLSNMAMGFGVALSLSALLYCVVGVTLGTFIGVLPGIGPIAAIGVLLPITFHLPPTEAIIMLAGIYYGSMYGGSTVAILLNLPGTAASAITCMDGHAMAKQGRAGPALFITTLASFFAACVAIVIMSAFAPALARFALDFQSPEYFALMLMGLLAGSILSQGGMIKGICMVVFGLLLGIVGQDTISGTPRYTFGSNHMLDGIGFTAVVTGLFGLAEVIHNIAKGGKREGYISKVRWRDLVPTKKDIKESAWPTIRGTAIGTVFGVLPGTGPAISSFAAYAVEKKMSKHPEKFGKGAIAGVASPEAANNSAAQTEFIPTLSLGIPGDATMALMLGALMVHGLVPGPQMLTNNPEFFWGLIASFWIGNFLLVVLNLPLIGVWIKMLSIPYHILFPSIIAFIAVGIYSLHRDPFDIFLVMACGLVGYIFIKLRCEAAPLLLGLILSPMVEENLRRSMLLSRGDPTIFFTRPVSLLFMTITAAIVILALVSAYRKRNAVKKNVPAPLGQHEANAGPINP</sequence>
<feature type="transmembrane region" description="Helical" evidence="1">
    <location>
        <begin position="472"/>
        <end position="491"/>
    </location>
</feature>
<dbReference type="Pfam" id="PF01970">
    <property type="entry name" value="TctA"/>
    <property type="match status" value="1"/>
</dbReference>
<evidence type="ECO:0000259" key="2">
    <source>
        <dbReference type="Pfam" id="PF01970"/>
    </source>
</evidence>
<gene>
    <name evidence="3" type="ORF">Q8A64_00480</name>
</gene>
<evidence type="ECO:0000256" key="1">
    <source>
        <dbReference type="SAM" id="Phobius"/>
    </source>
</evidence>
<protein>
    <submittedName>
        <fullName evidence="3">Tripartite tricarboxylate transporter permease</fullName>
    </submittedName>
</protein>
<proteinExistence type="predicted"/>
<keyword evidence="4" id="KW-1185">Reference proteome</keyword>
<keyword evidence="1" id="KW-0812">Transmembrane</keyword>
<feature type="transmembrane region" description="Helical" evidence="1">
    <location>
        <begin position="356"/>
        <end position="376"/>
    </location>
</feature>
<feature type="transmembrane region" description="Helical" evidence="1">
    <location>
        <begin position="388"/>
        <end position="407"/>
    </location>
</feature>
<feature type="transmembrane region" description="Helical" evidence="1">
    <location>
        <begin position="109"/>
        <end position="135"/>
    </location>
</feature>
<organism evidence="3 4">
    <name type="scientific">Keguizhuia sedimenti</name>
    <dbReference type="NCBI Taxonomy" id="3064264"/>
    <lineage>
        <taxon>Bacteria</taxon>
        <taxon>Pseudomonadati</taxon>
        <taxon>Pseudomonadota</taxon>
        <taxon>Betaproteobacteria</taxon>
        <taxon>Burkholderiales</taxon>
        <taxon>Oxalobacteraceae</taxon>
        <taxon>Keguizhuia</taxon>
    </lineage>
</organism>
<dbReference type="PANTHER" id="PTHR35342">
    <property type="entry name" value="TRICARBOXYLIC TRANSPORT PROTEIN"/>
    <property type="match status" value="1"/>
</dbReference>
<dbReference type="PANTHER" id="PTHR35342:SF5">
    <property type="entry name" value="TRICARBOXYLIC TRANSPORT PROTEIN"/>
    <property type="match status" value="1"/>
</dbReference>
<reference evidence="3 4" key="1">
    <citation type="submission" date="2023-08" db="EMBL/GenBank/DDBJ databases">
        <title>Oxalobacteraceae gen .nov., isolated from river sludge outside the plant.</title>
        <authorList>
            <person name="Zhao S.Y."/>
        </authorList>
    </citation>
    <scope>NUCLEOTIDE SEQUENCE [LARGE SCALE GENOMIC DNA]</scope>
    <source>
        <strain evidence="3 4">R-40</strain>
    </source>
</reference>
<comment type="caution">
    <text evidence="3">The sequence shown here is derived from an EMBL/GenBank/DDBJ whole genome shotgun (WGS) entry which is preliminary data.</text>
</comment>
<dbReference type="InterPro" id="IPR002823">
    <property type="entry name" value="DUF112_TM"/>
</dbReference>
<evidence type="ECO:0000313" key="4">
    <source>
        <dbReference type="Proteomes" id="UP001225596"/>
    </source>
</evidence>
<accession>A0ABU1BIP4</accession>
<feature type="domain" description="DUF112" evidence="2">
    <location>
        <begin position="20"/>
        <end position="440"/>
    </location>
</feature>
<name>A0ABU1BIP4_9BURK</name>